<dbReference type="CDD" id="cd08977">
    <property type="entry name" value="SusD"/>
    <property type="match status" value="1"/>
</dbReference>
<dbReference type="RefSeq" id="WP_190307342.1">
    <property type="nucleotide sequence ID" value="NZ_JACNYK010000001.1"/>
</dbReference>
<keyword evidence="3" id="KW-0732">Signal</keyword>
<evidence type="ECO:0000256" key="5">
    <source>
        <dbReference type="ARBA" id="ARBA00023237"/>
    </source>
</evidence>
<evidence type="ECO:0000256" key="2">
    <source>
        <dbReference type="ARBA" id="ARBA00006275"/>
    </source>
</evidence>
<comment type="caution">
    <text evidence="8">The sequence shown here is derived from an EMBL/GenBank/DDBJ whole genome shotgun (WGS) entry which is preliminary data.</text>
</comment>
<evidence type="ECO:0000256" key="1">
    <source>
        <dbReference type="ARBA" id="ARBA00004442"/>
    </source>
</evidence>
<evidence type="ECO:0000313" key="8">
    <source>
        <dbReference type="EMBL" id="MBD1424167.1"/>
    </source>
</evidence>
<comment type="similarity">
    <text evidence="2">Belongs to the SusD family.</text>
</comment>
<feature type="domain" description="SusD-like N-terminal" evidence="7">
    <location>
        <begin position="92"/>
        <end position="211"/>
    </location>
</feature>
<name>A0ABR7XYR1_9SPHI</name>
<reference evidence="8 9" key="1">
    <citation type="submission" date="2020-08" db="EMBL/GenBank/DDBJ databases">
        <title>Sphingobacterium sp. DN00404 isolated from aquaculture water.</title>
        <authorList>
            <person name="Zhang M."/>
        </authorList>
    </citation>
    <scope>NUCLEOTIDE SEQUENCE [LARGE SCALE GENOMIC DNA]</scope>
    <source>
        <strain evidence="8 9">KCTC 32294</strain>
    </source>
</reference>
<accession>A0ABR7XYR1</accession>
<evidence type="ECO:0000259" key="7">
    <source>
        <dbReference type="Pfam" id="PF14322"/>
    </source>
</evidence>
<evidence type="ECO:0000256" key="4">
    <source>
        <dbReference type="ARBA" id="ARBA00023136"/>
    </source>
</evidence>
<keyword evidence="5" id="KW-0998">Cell outer membrane</keyword>
<evidence type="ECO:0000259" key="6">
    <source>
        <dbReference type="Pfam" id="PF07980"/>
    </source>
</evidence>
<organism evidence="8 9">
    <name type="scientific">Sphingobacterium arenae</name>
    <dbReference type="NCBI Taxonomy" id="1280598"/>
    <lineage>
        <taxon>Bacteria</taxon>
        <taxon>Pseudomonadati</taxon>
        <taxon>Bacteroidota</taxon>
        <taxon>Sphingobacteriia</taxon>
        <taxon>Sphingobacteriales</taxon>
        <taxon>Sphingobacteriaceae</taxon>
        <taxon>Sphingobacterium</taxon>
    </lineage>
</organism>
<dbReference type="Gene3D" id="1.25.40.390">
    <property type="match status" value="1"/>
</dbReference>
<protein>
    <submittedName>
        <fullName evidence="8">RagB/SusD family nutrient uptake outer membrane protein</fullName>
    </submittedName>
</protein>
<keyword evidence="4" id="KW-0472">Membrane</keyword>
<dbReference type="Pfam" id="PF07980">
    <property type="entry name" value="SusD_RagB"/>
    <property type="match status" value="1"/>
</dbReference>
<comment type="subcellular location">
    <subcellularLocation>
        <location evidence="1">Cell outer membrane</location>
    </subcellularLocation>
</comment>
<dbReference type="Pfam" id="PF14322">
    <property type="entry name" value="SusD-like_3"/>
    <property type="match status" value="1"/>
</dbReference>
<proteinExistence type="inferred from homology"/>
<dbReference type="EMBL" id="JACNYK010000001">
    <property type="protein sequence ID" value="MBD1424167.1"/>
    <property type="molecule type" value="Genomic_DNA"/>
</dbReference>
<dbReference type="Proteomes" id="UP000606494">
    <property type="component" value="Unassembled WGS sequence"/>
</dbReference>
<dbReference type="InterPro" id="IPR012944">
    <property type="entry name" value="SusD_RagB_dom"/>
</dbReference>
<dbReference type="SUPFAM" id="SSF48452">
    <property type="entry name" value="TPR-like"/>
    <property type="match status" value="1"/>
</dbReference>
<feature type="domain" description="RagB/SusD" evidence="6">
    <location>
        <begin position="349"/>
        <end position="481"/>
    </location>
</feature>
<keyword evidence="9" id="KW-1185">Reference proteome</keyword>
<sequence length="481" mass="54615">MKKLFIIISFIAYFSSSCQKQLELSPISSISANSFWKTENDARGAMFGLYNCMRSALGNYNYLFWGEFRNGYWESGSAGAITEWVNIWDNNLDPITAGTNWSGLYQVINDANLILKYVPNIPFTNEQERAEILGHAYFMRAFSYFYVVRIWGDAPISTTPFESADQDLYLSRRPVTEIYQLLKADIDKAGDMLPSASANFLANKSTANILKADIYVWLAKIGGGGEAELQVANQALNNVLSAEYQFSDSYLDVFRNNDNKEIIFSIFYNEIEGGTNYSDTFIPTTTDVPATLRDIVPYKPSPNRARFNQEFVTQTLNQAPGDSRTAVIWQEIPLANGLALKWINKYIGKDVAGVRMLVDNVRIYRLADVILFKAEVENALHHPTEAINWINKIARRAYGQDNYYPTSLNEDQVNTAILKERMIEFAAEGKTWFDIVRFGKAFTLIPSLQGRENEHEGHILYFPVAQDVISRNVNIKQTKGY</sequence>
<evidence type="ECO:0000313" key="9">
    <source>
        <dbReference type="Proteomes" id="UP000606494"/>
    </source>
</evidence>
<dbReference type="PROSITE" id="PS51257">
    <property type="entry name" value="PROKAR_LIPOPROTEIN"/>
    <property type="match status" value="1"/>
</dbReference>
<dbReference type="InterPro" id="IPR033985">
    <property type="entry name" value="SusD-like_N"/>
</dbReference>
<dbReference type="InterPro" id="IPR011990">
    <property type="entry name" value="TPR-like_helical_dom_sf"/>
</dbReference>
<evidence type="ECO:0000256" key="3">
    <source>
        <dbReference type="ARBA" id="ARBA00022729"/>
    </source>
</evidence>
<gene>
    <name evidence="8" type="ORF">H8B17_01125</name>
</gene>